<organism evidence="1 2">
    <name type="scientific">Paracoccus sanguinis</name>
    <dbReference type="NCBI Taxonomy" id="1545044"/>
    <lineage>
        <taxon>Bacteria</taxon>
        <taxon>Pseudomonadati</taxon>
        <taxon>Pseudomonadota</taxon>
        <taxon>Alphaproteobacteria</taxon>
        <taxon>Rhodobacterales</taxon>
        <taxon>Paracoccaceae</taxon>
        <taxon>Paracoccus</taxon>
    </lineage>
</organism>
<dbReference type="PROSITE" id="PS51318">
    <property type="entry name" value="TAT"/>
    <property type="match status" value="1"/>
</dbReference>
<dbReference type="InterPro" id="IPR010344">
    <property type="entry name" value="YbjH"/>
</dbReference>
<dbReference type="EMBL" id="FNNA01000002">
    <property type="protein sequence ID" value="SDW91574.1"/>
    <property type="molecule type" value="Genomic_DNA"/>
</dbReference>
<dbReference type="AlphaFoldDB" id="A0A1H2XGI3"/>
<dbReference type="STRING" id="1545044.SAMN05444276_102488"/>
<reference evidence="2" key="1">
    <citation type="submission" date="2016-10" db="EMBL/GenBank/DDBJ databases">
        <authorList>
            <person name="Varghese N."/>
            <person name="Submissions S."/>
        </authorList>
    </citation>
    <scope>NUCLEOTIDE SEQUENCE [LARGE SCALE GENOMIC DNA]</scope>
    <source>
        <strain evidence="2">DSM 29303</strain>
    </source>
</reference>
<dbReference type="InterPro" id="IPR006311">
    <property type="entry name" value="TAT_signal"/>
</dbReference>
<dbReference type="OrthoDB" id="19542at2"/>
<protein>
    <submittedName>
        <fullName evidence="1">Exopolysaccharide biosynthesis protein YbjH</fullName>
    </submittedName>
</protein>
<gene>
    <name evidence="1" type="ORF">SAMN05444276_102488</name>
</gene>
<dbReference type="Pfam" id="PF06082">
    <property type="entry name" value="YjbH"/>
    <property type="match status" value="1"/>
</dbReference>
<evidence type="ECO:0000313" key="1">
    <source>
        <dbReference type="EMBL" id="SDW91574.1"/>
    </source>
</evidence>
<keyword evidence="2" id="KW-1185">Reference proteome</keyword>
<name>A0A1H2XGI3_9RHOB</name>
<proteinExistence type="predicted"/>
<evidence type="ECO:0000313" key="2">
    <source>
        <dbReference type="Proteomes" id="UP000182944"/>
    </source>
</evidence>
<dbReference type="RefSeq" id="WP_074826451.1">
    <property type="nucleotide sequence ID" value="NZ_FNNA01000002.1"/>
</dbReference>
<accession>A0A1H2XGI3</accession>
<sequence>MTPRRPLADPPPTLPGHRSPARRRLLASALPAVALVLVVPVAAGVAPAQADPMIGTVLNRYGMPGIIDTPTAEALPDATLSAVLSWNELGSRTGLGFQVLPRVSATLRYGRFDSTEEDRGYVRDRSFDVRLLLLDEREGSWQPSVAVGLQDFIGTGFYASEYVVATKTVTPRLRVSAGLGWGRLASTGGIGAPFGDRGAPDEGTGGTLNTDQWFKGEAAPFLGVSFRATDRLTLLAEYSGDDYACETGDAENCARRPWLSDKEPLKNNINLGFSYQAGENYQVGAYVLGGKHFGIQASMTLNPRRAPHPSGLEKGPAPVRLRPAPAADPEGWSGVWAGDPTAQPAIQKALGDALAKEGQTLESMVLTANRAEVRIRNSRYIQQAEAVGRTARLMTRALPPSVETLVVTSVEGGMPTSSVTMRRADVERLENTEAGQIAAAAALTDAEPRPAGLVQSPGIAPRFSWSIRPYLSTGLFDPDQPLRYEVGAAASASYVLTPGLSVKGSVRQRVFGNADQDAPGDMTVDQYLAMSDDEITAQNNGVYRVRSDGRMYSGNSQPRITDLTLNWNAKLTPQVYSRVTVGLLENMYGGASAEVLWKPVNSRLAVGAEVNQVKKRDYRDNFEFLDYEVTTGHVSAYYEFGGGFVGQLDVGRYLAGDNGATVTLTREFANGWKIGAYATKTDLSAEEFGEGSFDKGITIRAPVAWALGTPSQRTVGGTISSLNRDGGQRVRVDGRLYDAIRDSHSTKMYDGWGRFWR</sequence>
<dbReference type="Proteomes" id="UP000182944">
    <property type="component" value="Unassembled WGS sequence"/>
</dbReference>